<evidence type="ECO:0008006" key="3">
    <source>
        <dbReference type="Google" id="ProtNLM"/>
    </source>
</evidence>
<protein>
    <recommendedName>
        <fullName evidence="3">Type I-E CRISPR-associated protein Cas6/Cse3/CasE</fullName>
    </recommendedName>
</protein>
<sequence>MPTVANMTFPLELAVRTAREVAPSTAEDMGYVVKTMVGETYGRDAIKPWRIAAEGGGKVRIVGWIDAEQGVPVPKSRFASEIEVGFVPYEARKGDEVLLDLIVAPTQKIELPGGRFREVDVAEAAKDRGALAVYADWLKLQFSKPDTGCLPIGIPSFVETSQDRGVRKAIGGKTTTIRFPRVHALQKVRIVNQRAFERMLVAGLGRQRAFGYGCILPRELCDVVL</sequence>
<dbReference type="AlphaFoldDB" id="C5B4T7"/>
<name>C5B4T7_METEA</name>
<evidence type="ECO:0000313" key="1">
    <source>
        <dbReference type="EMBL" id="ACS43469.1"/>
    </source>
</evidence>
<reference evidence="1 2" key="1">
    <citation type="journal article" date="2009" name="PLoS ONE">
        <title>Methylobacterium genome sequences: a reference blueprint to investigate microbial metabolism of C1 compounds from natural and industrial sources.</title>
        <authorList>
            <person name="Vuilleumier S."/>
            <person name="Chistoserdova L."/>
            <person name="Lee M.-C."/>
            <person name="Bringel F."/>
            <person name="Lajus A."/>
            <person name="Zhou Y."/>
            <person name="Gourion B."/>
            <person name="Barbe V."/>
            <person name="Chang J."/>
            <person name="Cruveiller S."/>
            <person name="Dossat C."/>
            <person name="Gillett W."/>
            <person name="Gruffaz C."/>
            <person name="Haugen E."/>
            <person name="Hourcade E."/>
            <person name="Levy R."/>
            <person name="Mangenot S."/>
            <person name="Muller E."/>
            <person name="Nadalig T."/>
            <person name="Pagni M."/>
            <person name="Penny C."/>
            <person name="Peyraud R."/>
            <person name="Robinson D.G."/>
            <person name="Roche D."/>
            <person name="Rouy Z."/>
            <person name="Saenampechek C."/>
            <person name="Salvignol G."/>
            <person name="Vallenet D."/>
            <person name="Wu Z."/>
            <person name="Marx C.J."/>
            <person name="Vorholt J.A."/>
            <person name="Olson M.V."/>
            <person name="Kaul R."/>
            <person name="Weissenbach J."/>
            <person name="Medigue C."/>
            <person name="Lidstrom M.E."/>
        </authorList>
    </citation>
    <scope>NUCLEOTIDE SEQUENCE [LARGE SCALE GENOMIC DNA]</scope>
    <source>
        <strain evidence="2">ATCC 14718 / DSM 1338 / JCM 2805 / NCIMB 9133 / AM1</strain>
    </source>
</reference>
<keyword evidence="1" id="KW-0614">Plasmid</keyword>
<dbReference type="Pfam" id="PF08798">
    <property type="entry name" value="CRISPR_assoc"/>
    <property type="match status" value="1"/>
</dbReference>
<gene>
    <name evidence="1" type="ordered locus">MexAM1_META2p0622</name>
</gene>
<proteinExistence type="predicted"/>
<keyword evidence="2" id="KW-1185">Reference proteome</keyword>
<evidence type="ECO:0000313" key="2">
    <source>
        <dbReference type="Proteomes" id="UP000009081"/>
    </source>
</evidence>
<dbReference type="Gene3D" id="3.30.70.1210">
    <property type="entry name" value="Crispr-associated protein, domain 2"/>
    <property type="match status" value="1"/>
</dbReference>
<dbReference type="KEGG" id="mea:Mex_2p0622"/>
<dbReference type="InterPro" id="IPR010179">
    <property type="entry name" value="CRISPR-assoc_prot_Cse3"/>
</dbReference>
<accession>C5B4T7</accession>
<organism evidence="1 2">
    <name type="scientific">Methylorubrum extorquens (strain ATCC 14718 / DSM 1338 / JCM 2805 / NCIMB 9133 / AM1)</name>
    <name type="common">Methylobacterium extorquens</name>
    <dbReference type="NCBI Taxonomy" id="272630"/>
    <lineage>
        <taxon>Bacteria</taxon>
        <taxon>Pseudomonadati</taxon>
        <taxon>Pseudomonadota</taxon>
        <taxon>Alphaproteobacteria</taxon>
        <taxon>Hyphomicrobiales</taxon>
        <taxon>Methylobacteriaceae</taxon>
        <taxon>Methylorubrum</taxon>
    </lineage>
</organism>
<dbReference type="SUPFAM" id="SSF117987">
    <property type="entry name" value="CRISPR-associated protein"/>
    <property type="match status" value="1"/>
</dbReference>
<geneLocation type="plasmid" evidence="1 2">
    <name>megaplasmid</name>
</geneLocation>
<dbReference type="Proteomes" id="UP000009081">
    <property type="component" value="Plasmid megaplasmid"/>
</dbReference>
<dbReference type="EMBL" id="CP001511">
    <property type="protein sequence ID" value="ACS43469.1"/>
    <property type="molecule type" value="Genomic_DNA"/>
</dbReference>
<dbReference type="HOGENOM" id="CLU_1049213_0_0_5"/>